<gene>
    <name evidence="3" type="ORF">CAY53_09215</name>
</gene>
<dbReference type="GO" id="GO:0006749">
    <property type="term" value="P:glutathione metabolic process"/>
    <property type="evidence" value="ECO:0007669"/>
    <property type="project" value="TreeGrafter"/>
</dbReference>
<organism evidence="3 4">
    <name type="scientific">Desulfobulbus oralis</name>
    <dbReference type="NCBI Taxonomy" id="1986146"/>
    <lineage>
        <taxon>Bacteria</taxon>
        <taxon>Pseudomonadati</taxon>
        <taxon>Thermodesulfobacteriota</taxon>
        <taxon>Desulfobulbia</taxon>
        <taxon>Desulfobulbales</taxon>
        <taxon>Desulfobulbaceae</taxon>
        <taxon>Desulfobulbus</taxon>
    </lineage>
</organism>
<dbReference type="KEGG" id="deo:CAY53_09215"/>
<dbReference type="InterPro" id="IPR045079">
    <property type="entry name" value="Oxoprolinase-like"/>
</dbReference>
<accession>A0A2L1GRJ5</accession>
<evidence type="ECO:0000259" key="2">
    <source>
        <dbReference type="Pfam" id="PF05378"/>
    </source>
</evidence>
<evidence type="ECO:0000313" key="3">
    <source>
        <dbReference type="EMBL" id="AVD72315.1"/>
    </source>
</evidence>
<proteinExistence type="predicted"/>
<dbReference type="AlphaFoldDB" id="A0A2L1GRJ5"/>
<evidence type="ECO:0000259" key="1">
    <source>
        <dbReference type="Pfam" id="PF01968"/>
    </source>
</evidence>
<dbReference type="PANTHER" id="PTHR11365">
    <property type="entry name" value="5-OXOPROLINASE RELATED"/>
    <property type="match status" value="1"/>
</dbReference>
<dbReference type="InterPro" id="IPR008040">
    <property type="entry name" value="Hydant_A_N"/>
</dbReference>
<dbReference type="OrthoDB" id="9814788at2"/>
<dbReference type="PANTHER" id="PTHR11365:SF2">
    <property type="entry name" value="5-OXOPROLINASE"/>
    <property type="match status" value="1"/>
</dbReference>
<dbReference type="Pfam" id="PF05378">
    <property type="entry name" value="Hydant_A_N"/>
    <property type="match status" value="1"/>
</dbReference>
<reference evidence="3 4" key="1">
    <citation type="journal article" date="2018" name="MBio">
        <title>Insights into the evolution of host association through the isolation and characterization of a novel human periodontal pathobiont, Desulfobulbus oralis.</title>
        <authorList>
            <person name="Cross K.L."/>
            <person name="Chirania P."/>
            <person name="Xiong W."/>
            <person name="Beall C.J."/>
            <person name="Elkins J.G."/>
            <person name="Giannone R.J."/>
            <person name="Griffen A.L."/>
            <person name="Guss A.M."/>
            <person name="Hettich R.L."/>
            <person name="Joshi S.S."/>
            <person name="Mokrzan E.M."/>
            <person name="Martin R.K."/>
            <person name="Zhulin I.B."/>
            <person name="Leys E.J."/>
            <person name="Podar M."/>
        </authorList>
    </citation>
    <scope>NUCLEOTIDE SEQUENCE [LARGE SCALE GENOMIC DNA]</scope>
    <source>
        <strain evidence="3 4">ORNL</strain>
    </source>
</reference>
<dbReference type="InterPro" id="IPR043129">
    <property type="entry name" value="ATPase_NBD"/>
</dbReference>
<dbReference type="Proteomes" id="UP000239867">
    <property type="component" value="Chromosome"/>
</dbReference>
<dbReference type="Pfam" id="PF01968">
    <property type="entry name" value="Hydantoinase_A"/>
    <property type="match status" value="1"/>
</dbReference>
<sequence>MCIGIDIGGTHSDGVLAAGTRILAASKVGTCHEDLLVSIRALLARLLEGRNAAEVAAVKLSTTLTTNAIVTGRIAAVALLVSGGPGIAAEHYRIGPQFHQIRGSLNHVGLETAALDRDELAAALAECRQAGIRHYAVVSKFSPRNPVHEVQMAAAVQAYGAGHVLSCGHQLSGSLNFGRRIGTAYFNAAVSDIARNFAGALGQSLKDFGLEQAGVHILKADGGTLPLARALDMPVQSILSGPAASVMGALATLPQHEDVALLDIGGTTTDLALLADGQPLLEREGIALAGRPTLVRALRVQSIGLGGDSAIHVEKGRVSCGPERSGPCMATGGREPAVMDACNLLGRARYGDVAASKAGLLRLAASCGMPAETLAQAALDCAAQTIHRALLALIEEVNSKPLYTIQEILTERRIAPKKLVLIGGPAAVFRPLLEEQTGLPVLCPQLAGITNAIGAALCRPTGILELHANTARRTLLATAAGVVRHIDRNFTLQDAVAEAKRLLQASMEESGMALEPDDMQLVQADAFNMVEDCYTSGQNMRVRVQVKPAVLGQAEVPATCRENEVRP</sequence>
<dbReference type="EMBL" id="CP021255">
    <property type="protein sequence ID" value="AVD72315.1"/>
    <property type="molecule type" value="Genomic_DNA"/>
</dbReference>
<keyword evidence="4" id="KW-1185">Reference proteome</keyword>
<dbReference type="GO" id="GO:0017168">
    <property type="term" value="F:5-oxoprolinase (ATP-hydrolyzing) activity"/>
    <property type="evidence" value="ECO:0007669"/>
    <property type="project" value="TreeGrafter"/>
</dbReference>
<dbReference type="InterPro" id="IPR002821">
    <property type="entry name" value="Hydantoinase_A"/>
</dbReference>
<feature type="domain" description="Hydantoinase/oxoprolinase N-terminal" evidence="2">
    <location>
        <begin position="3"/>
        <end position="159"/>
    </location>
</feature>
<feature type="domain" description="Hydantoinase A/oxoprolinase" evidence="1">
    <location>
        <begin position="180"/>
        <end position="459"/>
    </location>
</feature>
<dbReference type="SUPFAM" id="SSF53067">
    <property type="entry name" value="Actin-like ATPase domain"/>
    <property type="match status" value="1"/>
</dbReference>
<evidence type="ECO:0000313" key="4">
    <source>
        <dbReference type="Proteomes" id="UP000239867"/>
    </source>
</evidence>
<name>A0A2L1GRJ5_9BACT</name>
<dbReference type="GO" id="GO:0005829">
    <property type="term" value="C:cytosol"/>
    <property type="evidence" value="ECO:0007669"/>
    <property type="project" value="TreeGrafter"/>
</dbReference>
<protein>
    <submittedName>
        <fullName evidence="3">Hydantoinase</fullName>
    </submittedName>
</protein>